<keyword evidence="2" id="KW-0540">Nuclease</keyword>
<dbReference type="SUPFAM" id="SSF54060">
    <property type="entry name" value="His-Me finger endonucleases"/>
    <property type="match status" value="1"/>
</dbReference>
<accession>A0ABS5ERL1</accession>
<name>A0ABS5ERL1_9PROT</name>
<evidence type="ECO:0000256" key="1">
    <source>
        <dbReference type="SAM" id="MobiDB-lite"/>
    </source>
</evidence>
<feature type="compositionally biased region" description="Low complexity" evidence="1">
    <location>
        <begin position="97"/>
        <end position="106"/>
    </location>
</feature>
<keyword evidence="2" id="KW-0255">Endonuclease</keyword>
<reference evidence="3" key="1">
    <citation type="journal article" date="2021" name="Syst. Appl. Microbiol.">
        <title>Roseomonas hellenica sp. nov., isolated from roots of wild-growing Alkanna tinctoria.</title>
        <authorList>
            <person name="Rat A."/>
            <person name="Naranjo H.D."/>
            <person name="Lebbe L."/>
            <person name="Cnockaert M."/>
            <person name="Krigas N."/>
            <person name="Grigoriadou K."/>
            <person name="Maloupa E."/>
            <person name="Willems A."/>
        </authorList>
    </citation>
    <scope>NUCLEOTIDE SEQUENCE [LARGE SCALE GENOMIC DNA]</scope>
    <source>
        <strain evidence="3">LMG 31523</strain>
    </source>
</reference>
<evidence type="ECO:0000313" key="2">
    <source>
        <dbReference type="EMBL" id="MBR0662932.1"/>
    </source>
</evidence>
<keyword evidence="2" id="KW-0378">Hydrolase</keyword>
<comment type="caution">
    <text evidence="2">The sequence shown here is derived from an EMBL/GenBank/DDBJ whole genome shotgun (WGS) entry which is preliminary data.</text>
</comment>
<proteinExistence type="predicted"/>
<dbReference type="CDD" id="cd20745">
    <property type="entry name" value="FIX_RhsA_AHH_HNH-like"/>
    <property type="match status" value="1"/>
</dbReference>
<dbReference type="InterPro" id="IPR052947">
    <property type="entry name" value="T6SS_Hcp1_domain"/>
</dbReference>
<protein>
    <submittedName>
        <fullName evidence="2">HNH endonuclease</fullName>
    </submittedName>
</protein>
<dbReference type="CDD" id="cd00085">
    <property type="entry name" value="HNHc"/>
    <property type="match status" value="1"/>
</dbReference>
<keyword evidence="3" id="KW-1185">Reference proteome</keyword>
<dbReference type="InterPro" id="IPR044925">
    <property type="entry name" value="His-Me_finger_sf"/>
</dbReference>
<sequence length="262" mass="27541">MGWSISDIGHTVLDAAGMVPVVGEVADGANALWYAAEGDAANAALSAASMIPVAGNLATGAKWAKRGVEAADAIADTGRTANRATDAARHADEAVDGARAAGRGAEAETLTLRGTSYRLPGWEMQPLSYTKRAPEETAALRQAFDGGIRKDFLQDLGTRNADDLRAAGMTDAQITRVAGGRVPQGYQVHHLKPLDDGGTNAFDNLVLIRNDPDHMLVTNHQNAVTRGMEPGDTRQVEWPMPSQPTTVWPDRPGGGAVPLDGQ</sequence>
<organism evidence="2 3">
    <name type="scientific">Plastoroseomonas hellenica</name>
    <dbReference type="NCBI Taxonomy" id="2687306"/>
    <lineage>
        <taxon>Bacteria</taxon>
        <taxon>Pseudomonadati</taxon>
        <taxon>Pseudomonadota</taxon>
        <taxon>Alphaproteobacteria</taxon>
        <taxon>Acetobacterales</taxon>
        <taxon>Acetobacteraceae</taxon>
        <taxon>Plastoroseomonas</taxon>
    </lineage>
</organism>
<dbReference type="EMBL" id="JAAGBB010000001">
    <property type="protein sequence ID" value="MBR0662932.1"/>
    <property type="molecule type" value="Genomic_DNA"/>
</dbReference>
<feature type="region of interest" description="Disordered" evidence="1">
    <location>
        <begin position="84"/>
        <end position="106"/>
    </location>
</feature>
<feature type="region of interest" description="Disordered" evidence="1">
    <location>
        <begin position="239"/>
        <end position="262"/>
    </location>
</feature>
<dbReference type="GO" id="GO:0004519">
    <property type="term" value="F:endonuclease activity"/>
    <property type="evidence" value="ECO:0007669"/>
    <property type="project" value="UniProtKB-KW"/>
</dbReference>
<gene>
    <name evidence="2" type="ORF">GXW71_01060</name>
</gene>
<dbReference type="PANTHER" id="PTHR34319">
    <property type="entry name" value="MAJOR EXPORTED PROTEIN"/>
    <property type="match status" value="1"/>
</dbReference>
<dbReference type="InterPro" id="IPR003615">
    <property type="entry name" value="HNH_nuc"/>
</dbReference>
<dbReference type="PANTHER" id="PTHR34319:SF7">
    <property type="entry name" value="HNH ENDONUCLEASE DOMAIN-CONTAINING PROTEIN"/>
    <property type="match status" value="1"/>
</dbReference>
<evidence type="ECO:0000313" key="3">
    <source>
        <dbReference type="Proteomes" id="UP001196870"/>
    </source>
</evidence>
<dbReference type="RefSeq" id="WP_211850519.1">
    <property type="nucleotide sequence ID" value="NZ_JAAGBB010000001.1"/>
</dbReference>
<dbReference type="Proteomes" id="UP001196870">
    <property type="component" value="Unassembled WGS sequence"/>
</dbReference>